<dbReference type="InterPro" id="IPR014710">
    <property type="entry name" value="RmlC-like_jellyroll"/>
</dbReference>
<keyword evidence="4 10" id="KW-1133">Transmembrane helix</keyword>
<gene>
    <name evidence="12" type="ORF">HNAJ_LOCUS7745</name>
</gene>
<dbReference type="OrthoDB" id="421226at2759"/>
<keyword evidence="2" id="KW-0813">Transport</keyword>
<dbReference type="AlphaFoldDB" id="A0A158QHP1"/>
<dbReference type="Gene3D" id="2.60.120.10">
    <property type="entry name" value="Jelly Rolls"/>
    <property type="match status" value="1"/>
</dbReference>
<sequence length="608" mass="68657">MPSYPIQASQCIPSQGANKALKSFKDTSSCLRLNAILHHQSSNDTNSDTNLGVGGGVAGSGEADASESISADLRPALSDHRLTGGLQQAGVRWHSYSGALPGSLFDDDVKRSSSGFSKASGSRETSREEAVGLLTGTDKPRKYIFILAPDGNCMFYWLWIVCIACLYNLWVIPYRFAFAEITNATMSLWFTLDYIADTVYLLDLLIGFRMAYLDSGILKKDPILSRQHYLNSTCFYLNCLCILPLDLLYLSVGFKSLLRILRFVKIFKLIDFSDMAQRRSVHPNIIRAIGWIIISVTILHWNACFYNYITKTFGSQHSPSESSSFEDYLHSFYESLLCLTLRKELQPNNMSQVQRYYALLIFEGLIGITLITILIANVNMLISNANVNENDFRLRMYLVKRKAPETLKRRVVCWFDYLWRQSHIPDEQRVLKHLPDRLKAEVAIHVHLDTLKRVDMFQDTEEGFLLDLVLRLRPALFSPGDFICRKGEIGKEMFLVSQGKLNVLAADEKTILATLGPGSYFGEISILNMGNVGNRRTASVRSIGFSDLFCLSKEDLWDVLNDYPSAKQKLEKVAFDRLSVCRSPDQSSENFGKFFILSIVCQGISTLH</sequence>
<dbReference type="STRING" id="102285.A0A158QHP1"/>
<dbReference type="InterPro" id="IPR000595">
    <property type="entry name" value="cNMP-bd_dom"/>
</dbReference>
<keyword evidence="7" id="KW-1071">Ligand-gated ion channel</keyword>
<dbReference type="PROSITE" id="PS50042">
    <property type="entry name" value="CNMP_BINDING_3"/>
    <property type="match status" value="1"/>
</dbReference>
<dbReference type="FunFam" id="2.60.120.10:FF:000002">
    <property type="entry name" value="Cyclic nucleotide gated channel alpha 1a"/>
    <property type="match status" value="1"/>
</dbReference>
<dbReference type="PANTHER" id="PTHR45638">
    <property type="entry name" value="CYCLIC NUCLEOTIDE-GATED CATION CHANNEL SUBUNIT A"/>
    <property type="match status" value="1"/>
</dbReference>
<comment type="subcellular location">
    <subcellularLocation>
        <location evidence="1">Membrane</location>
        <topology evidence="1">Multi-pass membrane protein</topology>
    </subcellularLocation>
</comment>
<evidence type="ECO:0000256" key="9">
    <source>
        <dbReference type="SAM" id="MobiDB-lite"/>
    </source>
</evidence>
<name>A0A158QHP1_RODNA</name>
<evidence type="ECO:0000256" key="4">
    <source>
        <dbReference type="ARBA" id="ARBA00022989"/>
    </source>
</evidence>
<protein>
    <submittedName>
        <fullName evidence="14">Cyclic nucleotide-binding domain-containing protein</fullName>
    </submittedName>
</protein>
<dbReference type="InterPro" id="IPR018488">
    <property type="entry name" value="cNMP-bd_CS"/>
</dbReference>
<evidence type="ECO:0000256" key="5">
    <source>
        <dbReference type="ARBA" id="ARBA00023065"/>
    </source>
</evidence>
<evidence type="ECO:0000256" key="2">
    <source>
        <dbReference type="ARBA" id="ARBA00022448"/>
    </source>
</evidence>
<dbReference type="EMBL" id="UZAE01012118">
    <property type="protein sequence ID" value="VDO03605.1"/>
    <property type="molecule type" value="Genomic_DNA"/>
</dbReference>
<dbReference type="InterPro" id="IPR050866">
    <property type="entry name" value="CNG_cation_channel"/>
</dbReference>
<dbReference type="Gene3D" id="1.10.287.70">
    <property type="match status" value="1"/>
</dbReference>
<evidence type="ECO:0000259" key="11">
    <source>
        <dbReference type="PROSITE" id="PS50042"/>
    </source>
</evidence>
<reference evidence="12 13" key="2">
    <citation type="submission" date="2018-11" db="EMBL/GenBank/DDBJ databases">
        <authorList>
            <consortium name="Pathogen Informatics"/>
        </authorList>
    </citation>
    <scope>NUCLEOTIDE SEQUENCE [LARGE SCALE GENOMIC DNA]</scope>
</reference>
<evidence type="ECO:0000256" key="7">
    <source>
        <dbReference type="ARBA" id="ARBA00023286"/>
    </source>
</evidence>
<feature type="region of interest" description="Disordered" evidence="9">
    <location>
        <begin position="41"/>
        <end position="65"/>
    </location>
</feature>
<dbReference type="GO" id="GO:0005222">
    <property type="term" value="F:intracellularly cAMP-activated cation channel activity"/>
    <property type="evidence" value="ECO:0007669"/>
    <property type="project" value="TreeGrafter"/>
</dbReference>
<evidence type="ECO:0000256" key="8">
    <source>
        <dbReference type="ARBA" id="ARBA00023303"/>
    </source>
</evidence>
<dbReference type="SUPFAM" id="SSF81324">
    <property type="entry name" value="Voltage-gated potassium channels"/>
    <property type="match status" value="1"/>
</dbReference>
<dbReference type="GO" id="GO:0030553">
    <property type="term" value="F:cGMP binding"/>
    <property type="evidence" value="ECO:0007669"/>
    <property type="project" value="TreeGrafter"/>
</dbReference>
<feature type="transmembrane region" description="Helical" evidence="10">
    <location>
        <begin position="188"/>
        <end position="212"/>
    </location>
</feature>
<dbReference type="PANTHER" id="PTHR45638:SF4">
    <property type="entry name" value="CYCLIC NUCLEOTIDE-BINDING DOMAIN-CONTAINING PROTEIN"/>
    <property type="match status" value="1"/>
</dbReference>
<dbReference type="GO" id="GO:0017071">
    <property type="term" value="C:intracellular cyclic nucleotide activated cation channel complex"/>
    <property type="evidence" value="ECO:0007669"/>
    <property type="project" value="TreeGrafter"/>
</dbReference>
<proteinExistence type="predicted"/>
<dbReference type="Pfam" id="PF00520">
    <property type="entry name" value="Ion_trans"/>
    <property type="match status" value="1"/>
</dbReference>
<keyword evidence="3 10" id="KW-0812">Transmembrane</keyword>
<dbReference type="GO" id="GO:0044877">
    <property type="term" value="F:protein-containing complex binding"/>
    <property type="evidence" value="ECO:0007669"/>
    <property type="project" value="TreeGrafter"/>
</dbReference>
<dbReference type="Proteomes" id="UP000278807">
    <property type="component" value="Unassembled WGS sequence"/>
</dbReference>
<dbReference type="CDD" id="cd00038">
    <property type="entry name" value="CAP_ED"/>
    <property type="match status" value="1"/>
</dbReference>
<dbReference type="GO" id="GO:0005223">
    <property type="term" value="F:intracellularly cGMP-activated cation channel activity"/>
    <property type="evidence" value="ECO:0007669"/>
    <property type="project" value="TreeGrafter"/>
</dbReference>
<feature type="transmembrane region" description="Helical" evidence="10">
    <location>
        <begin position="288"/>
        <end position="309"/>
    </location>
</feature>
<keyword evidence="8" id="KW-0407">Ion channel</keyword>
<dbReference type="PROSITE" id="PS00889">
    <property type="entry name" value="CNMP_BINDING_2"/>
    <property type="match status" value="1"/>
</dbReference>
<dbReference type="WBParaSite" id="HNAJ_0000774901-mRNA-1">
    <property type="protein sequence ID" value="HNAJ_0000774901-mRNA-1"/>
    <property type="gene ID" value="HNAJ_0000774901"/>
</dbReference>
<dbReference type="InterPro" id="IPR018490">
    <property type="entry name" value="cNMP-bd_dom_sf"/>
</dbReference>
<evidence type="ECO:0000313" key="14">
    <source>
        <dbReference type="WBParaSite" id="HNAJ_0000774901-mRNA-1"/>
    </source>
</evidence>
<evidence type="ECO:0000256" key="1">
    <source>
        <dbReference type="ARBA" id="ARBA00004141"/>
    </source>
</evidence>
<evidence type="ECO:0000313" key="13">
    <source>
        <dbReference type="Proteomes" id="UP000278807"/>
    </source>
</evidence>
<organism evidence="14">
    <name type="scientific">Rodentolepis nana</name>
    <name type="common">Dwarf tapeworm</name>
    <name type="synonym">Hymenolepis nana</name>
    <dbReference type="NCBI Taxonomy" id="102285"/>
    <lineage>
        <taxon>Eukaryota</taxon>
        <taxon>Metazoa</taxon>
        <taxon>Spiralia</taxon>
        <taxon>Lophotrochozoa</taxon>
        <taxon>Platyhelminthes</taxon>
        <taxon>Cestoda</taxon>
        <taxon>Eucestoda</taxon>
        <taxon>Cyclophyllidea</taxon>
        <taxon>Hymenolepididae</taxon>
        <taxon>Rodentolepis</taxon>
    </lineage>
</organism>
<evidence type="ECO:0000256" key="10">
    <source>
        <dbReference type="SAM" id="Phobius"/>
    </source>
</evidence>
<feature type="transmembrane region" description="Helical" evidence="10">
    <location>
        <begin position="356"/>
        <end position="376"/>
    </location>
</feature>
<dbReference type="Pfam" id="PF00027">
    <property type="entry name" value="cNMP_binding"/>
    <property type="match status" value="1"/>
</dbReference>
<feature type="transmembrane region" description="Helical" evidence="10">
    <location>
        <begin position="235"/>
        <end position="258"/>
    </location>
</feature>
<evidence type="ECO:0000256" key="6">
    <source>
        <dbReference type="ARBA" id="ARBA00023136"/>
    </source>
</evidence>
<dbReference type="GO" id="GO:0005886">
    <property type="term" value="C:plasma membrane"/>
    <property type="evidence" value="ECO:0007669"/>
    <property type="project" value="TreeGrafter"/>
</dbReference>
<dbReference type="FunFam" id="1.10.287.630:FF:000001">
    <property type="entry name" value="Cyclic nucleotide-gated channel alpha 3"/>
    <property type="match status" value="1"/>
</dbReference>
<evidence type="ECO:0000313" key="12">
    <source>
        <dbReference type="EMBL" id="VDO03605.1"/>
    </source>
</evidence>
<dbReference type="SMART" id="SM00100">
    <property type="entry name" value="cNMP"/>
    <property type="match status" value="1"/>
</dbReference>
<keyword evidence="6 10" id="KW-0472">Membrane</keyword>
<feature type="transmembrane region" description="Helical" evidence="10">
    <location>
        <begin position="154"/>
        <end position="176"/>
    </location>
</feature>
<dbReference type="SUPFAM" id="SSF51206">
    <property type="entry name" value="cAMP-binding domain-like"/>
    <property type="match status" value="1"/>
</dbReference>
<dbReference type="Gene3D" id="1.10.287.630">
    <property type="entry name" value="Helix hairpin bin"/>
    <property type="match status" value="1"/>
</dbReference>
<feature type="compositionally biased region" description="Polar residues" evidence="9">
    <location>
        <begin position="41"/>
        <end position="50"/>
    </location>
</feature>
<accession>A0A158QHP1</accession>
<keyword evidence="5" id="KW-0406">Ion transport</keyword>
<keyword evidence="13" id="KW-1185">Reference proteome</keyword>
<dbReference type="PROSITE" id="PS00888">
    <property type="entry name" value="CNMP_BINDING_1"/>
    <property type="match status" value="1"/>
</dbReference>
<dbReference type="InterPro" id="IPR005821">
    <property type="entry name" value="Ion_trans_dom"/>
</dbReference>
<feature type="domain" description="Cyclic nucleotide-binding" evidence="11">
    <location>
        <begin position="456"/>
        <end position="577"/>
    </location>
</feature>
<reference evidence="14" key="1">
    <citation type="submission" date="2016-04" db="UniProtKB">
        <authorList>
            <consortium name="WormBaseParasite"/>
        </authorList>
    </citation>
    <scope>IDENTIFICATION</scope>
</reference>
<evidence type="ECO:0000256" key="3">
    <source>
        <dbReference type="ARBA" id="ARBA00022692"/>
    </source>
</evidence>